<organism evidence="3 4">
    <name type="scientific">Neiella litorisoli</name>
    <dbReference type="NCBI Taxonomy" id="2771431"/>
    <lineage>
        <taxon>Bacteria</taxon>
        <taxon>Pseudomonadati</taxon>
        <taxon>Pseudomonadota</taxon>
        <taxon>Gammaproteobacteria</taxon>
        <taxon>Alteromonadales</taxon>
        <taxon>Echinimonadaceae</taxon>
        <taxon>Neiella</taxon>
    </lineage>
</organism>
<dbReference type="Proteomes" id="UP000638014">
    <property type="component" value="Unassembled WGS sequence"/>
</dbReference>
<reference evidence="3" key="1">
    <citation type="submission" date="2020-09" db="EMBL/GenBank/DDBJ databases">
        <title>A novel bacterium of genus Neiella, isolated from South China Sea.</title>
        <authorList>
            <person name="Huang H."/>
            <person name="Mo K."/>
            <person name="Hu Y."/>
        </authorList>
    </citation>
    <scope>NUCLEOTIDE SEQUENCE</scope>
    <source>
        <strain evidence="3">HB171785</strain>
    </source>
</reference>
<dbReference type="EMBL" id="JACXAF010000001">
    <property type="protein sequence ID" value="MBD1387812.1"/>
    <property type="molecule type" value="Genomic_DNA"/>
</dbReference>
<gene>
    <name evidence="3" type="ORF">IC617_00080</name>
</gene>
<dbReference type="AlphaFoldDB" id="A0A8J6UP96"/>
<keyword evidence="4" id="KW-1185">Reference proteome</keyword>
<feature type="signal peptide" evidence="2">
    <location>
        <begin position="1"/>
        <end position="20"/>
    </location>
</feature>
<dbReference type="RefSeq" id="WP_191142952.1">
    <property type="nucleotide sequence ID" value="NZ_JACXAF010000001.1"/>
</dbReference>
<sequence length="257" mass="26251">MLKQVRTVIVASVLSLTSFAALSASVTLKDGRVIEGNVVSQQGDQLVIDSNGIEIKLPKSQVQSIDMTGTATPAVAPATAPAQPQAAAPAPQAQQPAMVPAGTSFTIRTTQTLSTRQNGNGQRFSGVLEADLVASNGTVMAPRGSQVYGRVVNSQSSGRMTGTASMSLEVTEIMVNNQMKAVVTQTLNATSGQSEGRRTLGRTAGAAAIGGLIDGSDGAKTGAKVGLGASLLTRGNAVEIPNGTLMDFQLRAPFQGL</sequence>
<accession>A0A8J6UP96</accession>
<feature type="chain" id="PRO_5035261691" description="TrbI/VirB10 family protein" evidence="2">
    <location>
        <begin position="21"/>
        <end position="257"/>
    </location>
</feature>
<evidence type="ECO:0000313" key="3">
    <source>
        <dbReference type="EMBL" id="MBD1387812.1"/>
    </source>
</evidence>
<proteinExistence type="predicted"/>
<evidence type="ECO:0000256" key="1">
    <source>
        <dbReference type="SAM" id="MobiDB-lite"/>
    </source>
</evidence>
<evidence type="ECO:0008006" key="5">
    <source>
        <dbReference type="Google" id="ProtNLM"/>
    </source>
</evidence>
<name>A0A8J6UP96_9GAMM</name>
<protein>
    <recommendedName>
        <fullName evidence="5">TrbI/VirB10 family protein</fullName>
    </recommendedName>
</protein>
<comment type="caution">
    <text evidence="3">The sequence shown here is derived from an EMBL/GenBank/DDBJ whole genome shotgun (WGS) entry which is preliminary data.</text>
</comment>
<keyword evidence="2" id="KW-0732">Signal</keyword>
<evidence type="ECO:0000313" key="4">
    <source>
        <dbReference type="Proteomes" id="UP000638014"/>
    </source>
</evidence>
<feature type="region of interest" description="Disordered" evidence="1">
    <location>
        <begin position="75"/>
        <end position="99"/>
    </location>
</feature>
<evidence type="ECO:0000256" key="2">
    <source>
        <dbReference type="SAM" id="SignalP"/>
    </source>
</evidence>